<evidence type="ECO:0000256" key="2">
    <source>
        <dbReference type="ARBA" id="ARBA00023125"/>
    </source>
</evidence>
<dbReference type="GO" id="GO:0003700">
    <property type="term" value="F:DNA-binding transcription factor activity"/>
    <property type="evidence" value="ECO:0007669"/>
    <property type="project" value="InterPro"/>
</dbReference>
<evidence type="ECO:0000256" key="3">
    <source>
        <dbReference type="ARBA" id="ARBA00023163"/>
    </source>
</evidence>
<dbReference type="InterPro" id="IPR036388">
    <property type="entry name" value="WH-like_DNA-bd_sf"/>
</dbReference>
<reference evidence="5 6" key="1">
    <citation type="submission" date="2017-02" db="EMBL/GenBank/DDBJ databases">
        <title>Chromobacterium haemolyticum H5244.</title>
        <authorList>
            <person name="Gulvik C.A."/>
        </authorList>
    </citation>
    <scope>NUCLEOTIDE SEQUENCE [LARGE SCALE GENOMIC DNA]</scope>
    <source>
        <strain evidence="5 6">H5244</strain>
    </source>
</reference>
<dbReference type="SMART" id="SM00895">
    <property type="entry name" value="FCD"/>
    <property type="match status" value="1"/>
</dbReference>
<dbReference type="CDD" id="cd07377">
    <property type="entry name" value="WHTH_GntR"/>
    <property type="match status" value="1"/>
</dbReference>
<proteinExistence type="predicted"/>
<dbReference type="SUPFAM" id="SSF46785">
    <property type="entry name" value="Winged helix' DNA-binding domain"/>
    <property type="match status" value="1"/>
</dbReference>
<dbReference type="Proteomes" id="UP000192721">
    <property type="component" value="Unassembled WGS sequence"/>
</dbReference>
<dbReference type="Gene3D" id="1.10.10.10">
    <property type="entry name" value="Winged helix-like DNA-binding domain superfamily/Winged helix DNA-binding domain"/>
    <property type="match status" value="1"/>
</dbReference>
<dbReference type="GO" id="GO:0003677">
    <property type="term" value="F:DNA binding"/>
    <property type="evidence" value="ECO:0007669"/>
    <property type="project" value="UniProtKB-KW"/>
</dbReference>
<dbReference type="Pfam" id="PF07729">
    <property type="entry name" value="FCD"/>
    <property type="match status" value="1"/>
</dbReference>
<dbReference type="RefSeq" id="WP_081556213.1">
    <property type="nucleotide sequence ID" value="NZ_MUKV01000024.1"/>
</dbReference>
<feature type="domain" description="HTH gntR-type" evidence="4">
    <location>
        <begin position="17"/>
        <end position="84"/>
    </location>
</feature>
<dbReference type="InterPro" id="IPR036390">
    <property type="entry name" value="WH_DNA-bd_sf"/>
</dbReference>
<dbReference type="SMART" id="SM00345">
    <property type="entry name" value="HTH_GNTR"/>
    <property type="match status" value="1"/>
</dbReference>
<dbReference type="InterPro" id="IPR008920">
    <property type="entry name" value="TF_FadR/GntR_C"/>
</dbReference>
<comment type="caution">
    <text evidence="5">The sequence shown here is derived from an EMBL/GenBank/DDBJ whole genome shotgun (WGS) entry which is preliminary data.</text>
</comment>
<accession>A0A1W0CN34</accession>
<organism evidence="5 6">
    <name type="scientific">Chromobacterium haemolyticum</name>
    <dbReference type="NCBI Taxonomy" id="394935"/>
    <lineage>
        <taxon>Bacteria</taxon>
        <taxon>Pseudomonadati</taxon>
        <taxon>Pseudomonadota</taxon>
        <taxon>Betaproteobacteria</taxon>
        <taxon>Neisseriales</taxon>
        <taxon>Chromobacteriaceae</taxon>
        <taxon>Chromobacterium</taxon>
    </lineage>
</organism>
<evidence type="ECO:0000313" key="5">
    <source>
        <dbReference type="EMBL" id="OQS36068.1"/>
    </source>
</evidence>
<dbReference type="PROSITE" id="PS50949">
    <property type="entry name" value="HTH_GNTR"/>
    <property type="match status" value="1"/>
</dbReference>
<protein>
    <recommendedName>
        <fullName evidence="4">HTH gntR-type domain-containing protein</fullName>
    </recommendedName>
</protein>
<sequence length="245" mass="26897">MVSGRSKEDYVALDEAVARDALVYEHLLTAIYEAQLPPGTKLPEDALAEAFGVSRAGVRKALQRLSIARLVDLRPNKGASVAEPTVQESRDVFAARRLIECGALPQAMANLRKKDLAALADALRQECKAQHEQNRSAAITWSGAFHLRLLSIAGNQLLTDILHELIVRSSLIIARYGTPIAGSCRHADHQQILELMENGQVDDAVQWMRRHLDAVEGNCQFEEQSAAGPDLRAVLHGIAKRRSGR</sequence>
<keyword evidence="2" id="KW-0238">DNA-binding</keyword>
<dbReference type="PANTHER" id="PTHR43537">
    <property type="entry name" value="TRANSCRIPTIONAL REGULATOR, GNTR FAMILY"/>
    <property type="match status" value="1"/>
</dbReference>
<evidence type="ECO:0000313" key="6">
    <source>
        <dbReference type="Proteomes" id="UP000192721"/>
    </source>
</evidence>
<keyword evidence="1" id="KW-0805">Transcription regulation</keyword>
<evidence type="ECO:0000259" key="4">
    <source>
        <dbReference type="PROSITE" id="PS50949"/>
    </source>
</evidence>
<dbReference type="EMBL" id="MUKV01000024">
    <property type="protein sequence ID" value="OQS36068.1"/>
    <property type="molecule type" value="Genomic_DNA"/>
</dbReference>
<name>A0A1W0CN34_9NEIS</name>
<dbReference type="AlphaFoldDB" id="A0A1W0CN34"/>
<keyword evidence="3" id="KW-0804">Transcription</keyword>
<evidence type="ECO:0000256" key="1">
    <source>
        <dbReference type="ARBA" id="ARBA00023015"/>
    </source>
</evidence>
<dbReference type="PANTHER" id="PTHR43537:SF53">
    <property type="entry name" value="HTH-TYPE TRANSCRIPTIONAL REPRESSOR NANR"/>
    <property type="match status" value="1"/>
</dbReference>
<dbReference type="Pfam" id="PF00392">
    <property type="entry name" value="GntR"/>
    <property type="match status" value="1"/>
</dbReference>
<dbReference type="SUPFAM" id="SSF48008">
    <property type="entry name" value="GntR ligand-binding domain-like"/>
    <property type="match status" value="1"/>
</dbReference>
<dbReference type="Gene3D" id="1.20.120.530">
    <property type="entry name" value="GntR ligand-binding domain-like"/>
    <property type="match status" value="1"/>
</dbReference>
<gene>
    <name evidence="5" type="ORF">B0T45_16390</name>
</gene>
<dbReference type="InterPro" id="IPR011711">
    <property type="entry name" value="GntR_C"/>
</dbReference>
<dbReference type="InterPro" id="IPR000524">
    <property type="entry name" value="Tscrpt_reg_HTH_GntR"/>
</dbReference>